<accession>G9GAZ4</accession>
<dbReference type="AlphaFoldDB" id="G9GAZ4"/>
<dbReference type="EMBL" id="JN315884">
    <property type="protein sequence ID" value="AEW70679.1"/>
    <property type="molecule type" value="Genomic_DNA"/>
</dbReference>
<geneLocation type="plasmid" evidence="2">
    <name>pAQ2-1</name>
</geneLocation>
<reference evidence="2" key="1">
    <citation type="journal article" date="2012" name="Lett. Appl. Microbiol.">
        <title>First description of ColE-type plasmid in Aeromonas spp. carrying quinolone resistance (qnrS2) gene.</title>
        <authorList>
            <person name="Han J.E."/>
            <person name="Kim J.H."/>
            <person name="Choresca C.H.Jr."/>
            <person name="Shin S.P."/>
            <person name="Jun J.W."/>
            <person name="Chai J.Y."/>
            <person name="Park S.C."/>
        </authorList>
    </citation>
    <scope>NUCLEOTIDE SEQUENCE</scope>
    <source>
        <plasmid evidence="2">pAQ2-1</plasmid>
    </source>
</reference>
<feature type="compositionally biased region" description="Basic and acidic residues" evidence="1">
    <location>
        <begin position="269"/>
        <end position="285"/>
    </location>
</feature>
<sequence>MVKELIDGSRYAQRYTSGVLSFHEPDLPRETKERLMDEFEQALLPGLDADQYAVLWVEHRDKDRLELNFVVPNVELLSGKRLQPYFHGADGPPDQRMANGHKWRVGIARPGRPNQSAGRDHGQRLPGTAGKPTAITGGLLGMAAAGLLKNREDVLKTLTGAGFDVTRTTKNSISIADPEGGRNIRLKGAIYEQDFRHGKDLRADIEAASRRYREQSEARVREARESYQKGVGLKQAEHQRRHPRPAEADRLAPAQELGSDADLGLTVAGRDERDAVVSGEPDRRAAGHPRGVSQEGGEIDPQRQVQGREREAPVLHQDERGRREVRGRLHDTKGLLNDDRARTALIERARDLAERARAAMAQLANSVRQLAGAVRDDEKRKREFAGRSESLAPAVRALEQAGQQLGNAGRQLEGVIAQQTAQTLEGLLDEYQQAHAERNLYFNRKHEQKEISGLPIDKAREYLQDALESRIERQQASELGRGVEM</sequence>
<feature type="region of interest" description="Disordered" evidence="1">
    <location>
        <begin position="108"/>
        <end position="134"/>
    </location>
</feature>
<evidence type="ECO:0000256" key="1">
    <source>
        <dbReference type="SAM" id="MobiDB-lite"/>
    </source>
</evidence>
<protein>
    <submittedName>
        <fullName evidence="2">MobA</fullName>
    </submittedName>
</protein>
<name>G9GAZ4_AERSO</name>
<evidence type="ECO:0000313" key="2">
    <source>
        <dbReference type="EMBL" id="AEW70679.1"/>
    </source>
</evidence>
<keyword evidence="2" id="KW-0614">Plasmid</keyword>
<feature type="compositionally biased region" description="Basic and acidic residues" evidence="1">
    <location>
        <begin position="211"/>
        <end position="227"/>
    </location>
</feature>
<feature type="compositionally biased region" description="Basic and acidic residues" evidence="1">
    <location>
        <begin position="306"/>
        <end position="324"/>
    </location>
</feature>
<feature type="region of interest" description="Disordered" evidence="1">
    <location>
        <begin position="211"/>
        <end position="324"/>
    </location>
</feature>
<proteinExistence type="predicted"/>
<organism evidence="2">
    <name type="scientific">Aeromonas sobria</name>
    <dbReference type="NCBI Taxonomy" id="646"/>
    <lineage>
        <taxon>Bacteria</taxon>
        <taxon>Pseudomonadati</taxon>
        <taxon>Pseudomonadota</taxon>
        <taxon>Gammaproteobacteria</taxon>
        <taxon>Aeromonadales</taxon>
        <taxon>Aeromonadaceae</taxon>
        <taxon>Aeromonas</taxon>
    </lineage>
</organism>